<evidence type="ECO:0000256" key="1">
    <source>
        <dbReference type="ARBA" id="ARBA00004173"/>
    </source>
</evidence>
<dbReference type="GO" id="GO:0005762">
    <property type="term" value="C:mitochondrial large ribosomal subunit"/>
    <property type="evidence" value="ECO:0007669"/>
    <property type="project" value="TreeGrafter"/>
</dbReference>
<evidence type="ECO:0000313" key="8">
    <source>
        <dbReference type="EMBL" id="ROT65570.1"/>
    </source>
</evidence>
<accession>A0A3R7M2L6</accession>
<keyword evidence="5" id="KW-0687">Ribonucleoprotein</keyword>
<dbReference type="PANTHER" id="PTHR31542:SF1">
    <property type="entry name" value="LARGE RIBOSOMAL SUBUNIT PROTEIN ML50"/>
    <property type="match status" value="1"/>
</dbReference>
<name>A0A3R7M2L6_PENVA</name>
<reference evidence="8 9" key="1">
    <citation type="submission" date="2018-04" db="EMBL/GenBank/DDBJ databases">
        <authorList>
            <person name="Zhang X."/>
            <person name="Yuan J."/>
            <person name="Li F."/>
            <person name="Xiang J."/>
        </authorList>
    </citation>
    <scope>NUCLEOTIDE SEQUENCE [LARGE SCALE GENOMIC DNA]</scope>
    <source>
        <tissue evidence="8">Muscle</tissue>
    </source>
</reference>
<dbReference type="STRING" id="6689.A0A3R7M2L6"/>
<dbReference type="EMBL" id="QCYY01003068">
    <property type="protein sequence ID" value="ROT65570.1"/>
    <property type="molecule type" value="Genomic_DNA"/>
</dbReference>
<gene>
    <name evidence="8" type="ORF">C7M84_016433</name>
</gene>
<comment type="caution">
    <text evidence="8">The sequence shown here is derived from an EMBL/GenBank/DDBJ whole genome shotgun (WGS) entry which is preliminary data.</text>
</comment>
<dbReference type="PANTHER" id="PTHR31542">
    <property type="entry name" value="39A RIBOSOMAL PROTEIN L50, MITOCHONDRIAL"/>
    <property type="match status" value="1"/>
</dbReference>
<evidence type="ECO:0000256" key="7">
    <source>
        <dbReference type="ARBA" id="ARBA00035398"/>
    </source>
</evidence>
<evidence type="ECO:0000256" key="3">
    <source>
        <dbReference type="ARBA" id="ARBA00022980"/>
    </source>
</evidence>
<protein>
    <recommendedName>
        <fullName evidence="6">Large ribosomal subunit protein mL50</fullName>
    </recommendedName>
    <alternativeName>
        <fullName evidence="7">39S ribosomal protein L50, mitochondrial</fullName>
    </alternativeName>
</protein>
<evidence type="ECO:0000313" key="9">
    <source>
        <dbReference type="Proteomes" id="UP000283509"/>
    </source>
</evidence>
<dbReference type="InterPro" id="IPR018305">
    <property type="entry name" value="Ribosomal_m50"/>
</dbReference>
<sequence>MAASITKLRLLQSSQNLKNILNYRPLPIFQDVRHCSRSPVVAEEDGHELKDRRLDFDAASLAARGYLRSQKSYNPPKDVETQVLQLCEKTLNSTEPKTTFGDAATKYKLLSECSKKLKHKVPNSIMHKINNIEELMMFYKTPIDVTVPLDMMKNMDLPKNLHVIYNYTRFHPGMFSFCCCIFFMMI</sequence>
<evidence type="ECO:0000256" key="5">
    <source>
        <dbReference type="ARBA" id="ARBA00023274"/>
    </source>
</evidence>
<keyword evidence="3" id="KW-0689">Ribosomal protein</keyword>
<dbReference type="Pfam" id="PF10501">
    <property type="entry name" value="Ribosomal_L50"/>
    <property type="match status" value="1"/>
</dbReference>
<evidence type="ECO:0000256" key="6">
    <source>
        <dbReference type="ARBA" id="ARBA00035183"/>
    </source>
</evidence>
<keyword evidence="9" id="KW-1185">Reference proteome</keyword>
<proteinExistence type="inferred from homology"/>
<dbReference type="Proteomes" id="UP000283509">
    <property type="component" value="Unassembled WGS sequence"/>
</dbReference>
<evidence type="ECO:0000256" key="4">
    <source>
        <dbReference type="ARBA" id="ARBA00023128"/>
    </source>
</evidence>
<reference evidence="8 9" key="2">
    <citation type="submission" date="2019-01" db="EMBL/GenBank/DDBJ databases">
        <title>The decoding of complex shrimp genome reveals the adaptation for benthos swimmer, frequently molting mechanism and breeding impact on genome.</title>
        <authorList>
            <person name="Sun Y."/>
            <person name="Gao Y."/>
            <person name="Yu Y."/>
        </authorList>
    </citation>
    <scope>NUCLEOTIDE SEQUENCE [LARGE SCALE GENOMIC DNA]</scope>
    <source>
        <tissue evidence="8">Muscle</tissue>
    </source>
</reference>
<dbReference type="OrthoDB" id="9939609at2759"/>
<organism evidence="8 9">
    <name type="scientific">Penaeus vannamei</name>
    <name type="common">Whiteleg shrimp</name>
    <name type="synonym">Litopenaeus vannamei</name>
    <dbReference type="NCBI Taxonomy" id="6689"/>
    <lineage>
        <taxon>Eukaryota</taxon>
        <taxon>Metazoa</taxon>
        <taxon>Ecdysozoa</taxon>
        <taxon>Arthropoda</taxon>
        <taxon>Crustacea</taxon>
        <taxon>Multicrustacea</taxon>
        <taxon>Malacostraca</taxon>
        <taxon>Eumalacostraca</taxon>
        <taxon>Eucarida</taxon>
        <taxon>Decapoda</taxon>
        <taxon>Dendrobranchiata</taxon>
        <taxon>Penaeoidea</taxon>
        <taxon>Penaeidae</taxon>
        <taxon>Penaeus</taxon>
    </lineage>
</organism>
<keyword evidence="4" id="KW-0496">Mitochondrion</keyword>
<comment type="subcellular location">
    <subcellularLocation>
        <location evidence="1">Mitochondrion</location>
    </subcellularLocation>
</comment>
<comment type="similarity">
    <text evidence="2">Belongs to the mitochondrion-specific ribosomal protein mL50 family.</text>
</comment>
<dbReference type="AlphaFoldDB" id="A0A3R7M2L6"/>
<evidence type="ECO:0000256" key="2">
    <source>
        <dbReference type="ARBA" id="ARBA00008860"/>
    </source>
</evidence>